<gene>
    <name evidence="3" type="ORF">UW55_C0005G0035</name>
</gene>
<dbReference type="EMBL" id="LCIT01000005">
    <property type="protein sequence ID" value="KKT63320.1"/>
    <property type="molecule type" value="Genomic_DNA"/>
</dbReference>
<proteinExistence type="predicted"/>
<keyword evidence="1" id="KW-0812">Transmembrane</keyword>
<protein>
    <recommendedName>
        <fullName evidence="2">DUF8128 domain-containing protein</fullName>
    </recommendedName>
</protein>
<feature type="domain" description="DUF8128" evidence="2">
    <location>
        <begin position="66"/>
        <end position="359"/>
    </location>
</feature>
<dbReference type="Pfam" id="PF26449">
    <property type="entry name" value="DUF8128"/>
    <property type="match status" value="1"/>
</dbReference>
<dbReference type="AlphaFoldDB" id="A0A0G1IW80"/>
<organism evidence="3 4">
    <name type="scientific">Candidatus Giovannonibacteria bacterium GW2011_GWA2_44_26</name>
    <dbReference type="NCBI Taxonomy" id="1618648"/>
    <lineage>
        <taxon>Bacteria</taxon>
        <taxon>Candidatus Giovannoniibacteriota</taxon>
    </lineage>
</organism>
<dbReference type="InterPro" id="IPR027417">
    <property type="entry name" value="P-loop_NTPase"/>
</dbReference>
<dbReference type="InterPro" id="IPR003688">
    <property type="entry name" value="TraG/VirD4"/>
</dbReference>
<evidence type="ECO:0000259" key="2">
    <source>
        <dbReference type="Pfam" id="PF26449"/>
    </source>
</evidence>
<keyword evidence="1" id="KW-0472">Membrane</keyword>
<evidence type="ECO:0000313" key="3">
    <source>
        <dbReference type="EMBL" id="KKT63320.1"/>
    </source>
</evidence>
<dbReference type="Proteomes" id="UP000033945">
    <property type="component" value="Unassembled WGS sequence"/>
</dbReference>
<dbReference type="Pfam" id="PF02534">
    <property type="entry name" value="T4SS-DNA_transf"/>
    <property type="match status" value="1"/>
</dbReference>
<reference evidence="3 4" key="1">
    <citation type="journal article" date="2015" name="Nature">
        <title>rRNA introns, odd ribosomes, and small enigmatic genomes across a large radiation of phyla.</title>
        <authorList>
            <person name="Brown C.T."/>
            <person name="Hug L.A."/>
            <person name="Thomas B.C."/>
            <person name="Sharon I."/>
            <person name="Castelle C.J."/>
            <person name="Singh A."/>
            <person name="Wilkins M.J."/>
            <person name="Williams K.H."/>
            <person name="Banfield J.F."/>
        </authorList>
    </citation>
    <scope>NUCLEOTIDE SEQUENCE [LARGE SCALE GENOMIC DNA]</scope>
</reference>
<sequence length="809" mass="90645">MNSFTFFYIILPIVLALVLWLLLFFSYQKNKKLRGVSSGLGLALYLISAPENIKAQEGDEIQALKNFITQMEQFLSGLATFQRKGLAEKLWGNPSFALEIASHNRGSEIFFYIAFPRIYETLLANQLHGAFPDAKMEKVPDYNIFNVEGATAGALVLSAESQILPIKTYAKLGVDPLGAITAAFSKIKEYGEGAALQITLRAGGESIKKRAHMAAQKIKEGISRKDVLGGKGLWGAFIDILSGKMEKGKESAGGRTSAYDEELAKLFEEKAGKIIFECNIRILASAAKSREADGLLKNIGASFLQFNNPEGSGFKIKELSGKALRKLVENFSFRLFDEKNIVNLNVEEIASIYHLPFSTKSAPMVRTLKAREAAPPVNLPKDGLSIGVSKYRDEEREVRIKKDDRRRHFYSIGQTGTGKSTLMQKMIIQDIQNGEGVCVIDPHGDLIDKILGHVPKERANDVIVFDPGDIQHPMGLNMLEYDPKYPEQKSLIVNELFEIFNKLFNMSVAGGPMFEQYFRNSTSLVMEDPESGNTLLEISRVLSDKTFRDYKISKSKNIVVNAFWQQIAEKASGESALASMVPYVVSKIDTFLSNEILRPIIAQEKSAFNIRDVMDQRKILFLNLSKGKLGELNSSLLGLIMVGKILMASLSRVDTPEDERKDFYLYIDEFQNVTTKSIATILSEARKYKLNMTITHQFIGQLEEDIKKAVFGNVGTMCSFRIGSDDGEYMEKQFAPVFAANDLLNIDNLNAYVKLLIDGQTSKPFNMFIPFPPKGSAEIAQYLKDLSRQKYSRPREEVEEEIRRRHQAL</sequence>
<comment type="caution">
    <text evidence="3">The sequence shown here is derived from an EMBL/GenBank/DDBJ whole genome shotgun (WGS) entry which is preliminary data.</text>
</comment>
<feature type="transmembrane region" description="Helical" evidence="1">
    <location>
        <begin position="6"/>
        <end position="25"/>
    </location>
</feature>
<keyword evidence="1" id="KW-1133">Transmembrane helix</keyword>
<dbReference type="GO" id="GO:0016020">
    <property type="term" value="C:membrane"/>
    <property type="evidence" value="ECO:0007669"/>
    <property type="project" value="InterPro"/>
</dbReference>
<dbReference type="PANTHER" id="PTHR30121">
    <property type="entry name" value="UNCHARACTERIZED PROTEIN YJGR-RELATED"/>
    <property type="match status" value="1"/>
</dbReference>
<evidence type="ECO:0000313" key="4">
    <source>
        <dbReference type="Proteomes" id="UP000033945"/>
    </source>
</evidence>
<dbReference type="InterPro" id="IPR051162">
    <property type="entry name" value="T4SS_component"/>
</dbReference>
<dbReference type="Gene3D" id="3.40.50.300">
    <property type="entry name" value="P-loop containing nucleotide triphosphate hydrolases"/>
    <property type="match status" value="2"/>
</dbReference>
<evidence type="ECO:0000256" key="1">
    <source>
        <dbReference type="SAM" id="Phobius"/>
    </source>
</evidence>
<dbReference type="PANTHER" id="PTHR30121:SF6">
    <property type="entry name" value="SLR6007 PROTEIN"/>
    <property type="match status" value="1"/>
</dbReference>
<dbReference type="InterPro" id="IPR058441">
    <property type="entry name" value="DUF8128"/>
</dbReference>
<dbReference type="SUPFAM" id="SSF52540">
    <property type="entry name" value="P-loop containing nucleoside triphosphate hydrolases"/>
    <property type="match status" value="1"/>
</dbReference>
<accession>A0A0G1IW80</accession>
<name>A0A0G1IW80_9BACT</name>